<dbReference type="EMBL" id="BFFP01000059">
    <property type="protein sequence ID" value="GBG95825.1"/>
    <property type="molecule type" value="Genomic_DNA"/>
</dbReference>
<dbReference type="InterPro" id="IPR012338">
    <property type="entry name" value="Beta-lactam/transpept-like"/>
</dbReference>
<name>A0A401IWE2_9LACO</name>
<dbReference type="Pfam" id="PF00144">
    <property type="entry name" value="Beta-lactamase"/>
    <property type="match status" value="1"/>
</dbReference>
<dbReference type="RefSeq" id="WP_229718033.1">
    <property type="nucleotide sequence ID" value="NZ_BFFP01000059.1"/>
</dbReference>
<keyword evidence="1 3" id="KW-0378">Hydrolase</keyword>
<evidence type="ECO:0000313" key="3">
    <source>
        <dbReference type="EMBL" id="GBG95825.1"/>
    </source>
</evidence>
<organism evidence="3 4">
    <name type="scientific">Ligilactobacillus salitolerans</name>
    <dbReference type="NCBI Taxonomy" id="1808352"/>
    <lineage>
        <taxon>Bacteria</taxon>
        <taxon>Bacillati</taxon>
        <taxon>Bacillota</taxon>
        <taxon>Bacilli</taxon>
        <taxon>Lactobacillales</taxon>
        <taxon>Lactobacillaceae</taxon>
        <taxon>Ligilactobacillus</taxon>
    </lineage>
</organism>
<dbReference type="InterPro" id="IPR001466">
    <property type="entry name" value="Beta-lactam-related"/>
</dbReference>
<feature type="domain" description="Beta-lactamase-related" evidence="2">
    <location>
        <begin position="12"/>
        <end position="313"/>
    </location>
</feature>
<dbReference type="PANTHER" id="PTHR43283">
    <property type="entry name" value="BETA-LACTAMASE-RELATED"/>
    <property type="match status" value="1"/>
</dbReference>
<dbReference type="InterPro" id="IPR050789">
    <property type="entry name" value="Diverse_Enzym_Activities"/>
</dbReference>
<dbReference type="PANTHER" id="PTHR43283:SF11">
    <property type="entry name" value="BETA-LACTAMASE-RELATED DOMAIN-CONTAINING PROTEIN"/>
    <property type="match status" value="1"/>
</dbReference>
<sequence length="336" mass="37333">MNPQTTQMLHDLVSRKIVPGVSYAMLHHGQLQAETLGARQLIPEKEPLIPGLYYDVASLTKVVGTTPVILQLVETGQIGLDQEIKQLLPRFQDDKVTIRHLLTHTSAIGGYIPNRDQLDGPDLLTAIYQQLHSGPLLGKKVVYSDINMILLGQIIERFYKRPVQDVITSEVLKPLGLTESTFRPPRTECVPTEFDPQRGGLIQGSVHDPKAASLGKQCGSAGLFMTLNDLLKYCQWLLGQFLPNTVLSEKTVLSLFADQTTLKNGGRSLGFDLRYTPQGTACLYHTGFTGTFLLVDRKEQDALAVLTNRIHPSAANLQFLKARDQLVLQYLREKGH</sequence>
<dbReference type="AlphaFoldDB" id="A0A401IWE2"/>
<keyword evidence="4" id="KW-1185">Reference proteome</keyword>
<evidence type="ECO:0000259" key="2">
    <source>
        <dbReference type="Pfam" id="PF00144"/>
    </source>
</evidence>
<evidence type="ECO:0000313" key="4">
    <source>
        <dbReference type="Proteomes" id="UP000286848"/>
    </source>
</evidence>
<gene>
    <name evidence="3" type="primary">ampC</name>
    <name evidence="3" type="ORF">LFYK43_22840</name>
</gene>
<accession>A0A401IWE2</accession>
<protein>
    <submittedName>
        <fullName evidence="3">Serine hydrolase</fullName>
    </submittedName>
</protein>
<comment type="caution">
    <text evidence="3">The sequence shown here is derived from an EMBL/GenBank/DDBJ whole genome shotgun (WGS) entry which is preliminary data.</text>
</comment>
<dbReference type="Proteomes" id="UP000286848">
    <property type="component" value="Unassembled WGS sequence"/>
</dbReference>
<evidence type="ECO:0000256" key="1">
    <source>
        <dbReference type="ARBA" id="ARBA00022801"/>
    </source>
</evidence>
<dbReference type="Gene3D" id="3.40.710.10">
    <property type="entry name" value="DD-peptidase/beta-lactamase superfamily"/>
    <property type="match status" value="1"/>
</dbReference>
<dbReference type="GO" id="GO:0016787">
    <property type="term" value="F:hydrolase activity"/>
    <property type="evidence" value="ECO:0007669"/>
    <property type="project" value="UniProtKB-KW"/>
</dbReference>
<reference evidence="3 4" key="1">
    <citation type="journal article" date="2019" name="Int. J. Syst. Evol. Microbiol.">
        <title>Lactobacillus salitolerans sp. nov., a novel lactic acid bacterium isolated from spent mushroom substrates.</title>
        <authorList>
            <person name="Tohno M."/>
            <person name="Tanizawa Y."/>
            <person name="Kojima Y."/>
            <person name="Sakamoto M."/>
            <person name="Nakamura Y."/>
            <person name="Ohkuma M."/>
            <person name="Kobayashi H."/>
        </authorList>
    </citation>
    <scope>NUCLEOTIDE SEQUENCE [LARGE SCALE GENOMIC DNA]</scope>
    <source>
        <strain evidence="3 4">YK43</strain>
    </source>
</reference>
<dbReference type="SUPFAM" id="SSF56601">
    <property type="entry name" value="beta-lactamase/transpeptidase-like"/>
    <property type="match status" value="1"/>
</dbReference>
<proteinExistence type="predicted"/>